<evidence type="ECO:0000313" key="1">
    <source>
        <dbReference type="EMBL" id="GMN73321.1"/>
    </source>
</evidence>
<dbReference type="Proteomes" id="UP001187192">
    <property type="component" value="Unassembled WGS sequence"/>
</dbReference>
<protein>
    <submittedName>
        <fullName evidence="1">Uncharacterized protein</fullName>
    </submittedName>
</protein>
<comment type="caution">
    <text evidence="1">The sequence shown here is derived from an EMBL/GenBank/DDBJ whole genome shotgun (WGS) entry which is preliminary data.</text>
</comment>
<evidence type="ECO:0000313" key="3">
    <source>
        <dbReference type="Proteomes" id="UP001187192"/>
    </source>
</evidence>
<proteinExistence type="predicted"/>
<sequence>MRGMVGDTEQMPVRKIVILTIWV</sequence>
<keyword evidence="3" id="KW-1185">Reference proteome</keyword>
<organism evidence="1 3">
    <name type="scientific">Ficus carica</name>
    <name type="common">Common fig</name>
    <dbReference type="NCBI Taxonomy" id="3494"/>
    <lineage>
        <taxon>Eukaryota</taxon>
        <taxon>Viridiplantae</taxon>
        <taxon>Streptophyta</taxon>
        <taxon>Embryophyta</taxon>
        <taxon>Tracheophyta</taxon>
        <taxon>Spermatophyta</taxon>
        <taxon>Magnoliopsida</taxon>
        <taxon>eudicotyledons</taxon>
        <taxon>Gunneridae</taxon>
        <taxon>Pentapetalae</taxon>
        <taxon>rosids</taxon>
        <taxon>fabids</taxon>
        <taxon>Rosales</taxon>
        <taxon>Moraceae</taxon>
        <taxon>Ficeae</taxon>
        <taxon>Ficus</taxon>
    </lineage>
</organism>
<dbReference type="AlphaFoldDB" id="A0AA88EKV8"/>
<gene>
    <name evidence="1" type="ORF">TIFTF001_056076</name>
    <name evidence="2" type="ORF">TIFTF001_056078</name>
</gene>
<name>A0AA88EKV8_FICCA</name>
<dbReference type="EMBL" id="BTGU01019638">
    <property type="protein sequence ID" value="GMN73331.1"/>
    <property type="molecule type" value="Genomic_DNA"/>
</dbReference>
<accession>A0AA88EKV8</accession>
<dbReference type="EMBL" id="BTGU01019636">
    <property type="protein sequence ID" value="GMN73321.1"/>
    <property type="molecule type" value="Genomic_DNA"/>
</dbReference>
<reference evidence="1" key="1">
    <citation type="submission" date="2023-07" db="EMBL/GenBank/DDBJ databases">
        <title>draft genome sequence of fig (Ficus carica).</title>
        <authorList>
            <person name="Takahashi T."/>
            <person name="Nishimura K."/>
        </authorList>
    </citation>
    <scope>NUCLEOTIDE SEQUENCE</scope>
</reference>
<evidence type="ECO:0000313" key="2">
    <source>
        <dbReference type="EMBL" id="GMN73331.1"/>
    </source>
</evidence>